<feature type="region of interest" description="Disordered" evidence="5">
    <location>
        <begin position="861"/>
        <end position="900"/>
    </location>
</feature>
<dbReference type="PROSITE" id="PS50297">
    <property type="entry name" value="ANK_REP_REGION"/>
    <property type="match status" value="7"/>
</dbReference>
<feature type="compositionally biased region" description="Polar residues" evidence="5">
    <location>
        <begin position="756"/>
        <end position="766"/>
    </location>
</feature>
<organism evidence="7">
    <name type="scientific">Salpingoeca rosetta (strain ATCC 50818 / BSB-021)</name>
    <dbReference type="NCBI Taxonomy" id="946362"/>
    <lineage>
        <taxon>Eukaryota</taxon>
        <taxon>Choanoflagellata</taxon>
        <taxon>Craspedida</taxon>
        <taxon>Salpingoecidae</taxon>
        <taxon>Salpingoeca</taxon>
    </lineage>
</organism>
<dbReference type="PROSITE" id="PS50096">
    <property type="entry name" value="IQ"/>
    <property type="match status" value="1"/>
</dbReference>
<dbReference type="Pfam" id="PF00023">
    <property type="entry name" value="Ank"/>
    <property type="match status" value="1"/>
</dbReference>
<dbReference type="STRING" id="946362.F2U6A8"/>
<dbReference type="InParanoid" id="F2U6A8"/>
<accession>F2U6A8</accession>
<evidence type="ECO:0000313" key="7">
    <source>
        <dbReference type="Proteomes" id="UP000007799"/>
    </source>
</evidence>
<keyword evidence="2 3" id="KW-0040">ANK repeat</keyword>
<dbReference type="PROSITE" id="PS50088">
    <property type="entry name" value="ANK_REPEAT"/>
    <property type="match status" value="7"/>
</dbReference>
<dbReference type="SMART" id="SM00248">
    <property type="entry name" value="ANK"/>
    <property type="match status" value="16"/>
</dbReference>
<evidence type="ECO:0000256" key="5">
    <source>
        <dbReference type="SAM" id="MobiDB-lite"/>
    </source>
</evidence>
<dbReference type="InterPro" id="IPR036770">
    <property type="entry name" value="Ankyrin_rpt-contain_sf"/>
</dbReference>
<keyword evidence="4" id="KW-0175">Coiled coil</keyword>
<feature type="repeat" description="ANK" evidence="3">
    <location>
        <begin position="60"/>
        <end position="92"/>
    </location>
</feature>
<dbReference type="EMBL" id="GL832962">
    <property type="protein sequence ID" value="EGD83049.1"/>
    <property type="molecule type" value="Genomic_DNA"/>
</dbReference>
<protein>
    <submittedName>
        <fullName evidence="6">Uncharacterized protein</fullName>
    </submittedName>
</protein>
<dbReference type="SMART" id="SM00015">
    <property type="entry name" value="IQ"/>
    <property type="match status" value="3"/>
</dbReference>
<dbReference type="CDD" id="cd23767">
    <property type="entry name" value="IQCD"/>
    <property type="match status" value="1"/>
</dbReference>
<dbReference type="OrthoDB" id="20872at2759"/>
<dbReference type="GeneID" id="16075994"/>
<keyword evidence="1" id="KW-0677">Repeat</keyword>
<dbReference type="Pfam" id="PF00612">
    <property type="entry name" value="IQ"/>
    <property type="match status" value="2"/>
</dbReference>
<dbReference type="AlphaFoldDB" id="F2U6A8"/>
<sequence>MTTPITTAEMMEEMGSMVHEDPPAMDLQDHPLHMHVRLKNKTKVTELLDAGADPNACAEGNVTPLMCAIVENSQDLVQLLVSRGADLNFQDEDGLSPCHWAVTHQYHSLLKQLLKLGANCGLPDKDGRSPVHWATTVESTKCLQLLCKNLARTAPAELDAKDINDMTPLLWAVTQSKPRHVNVLLKYDIDIQGRDRFGRSAVLCAAELEDSTCIQLLLETTTEHLEDTDDQGRTPLIISVANQRVKSVKQLLFSGANVNAQDESGHTALHWACALGDTKLSTMLLNAGADPHVTDSQGLNCLHYSMQGEAGIVALLAKEMTSLDDVTRDGQNAFMLGAIAGSLPLLRALLATGKQIGLNAADNDGRTALHLAFMSEAKEAAQLILSLPSIDVNTQDNDGKVPAFYCLESGYTELLKALEEQGAVLSLQDNDGQSLLHLAAIHGNTAAMQWLLQEGLDADLTDNDGKTALAYAAHMNVVDGVAVLLDHGADVSLPDPDGVTPLHWAALQGNKDVVEMLLLNGAAVNARETNGNESTPFDYAMFAAHEDIAALISEHGGHGILDLKDIAAKRIQRSFRRWRKHKNAGSTGSTGDGGVKAGESVDVHEKKAVAEASSKKSSAGSSDNSKGKGAQAERKGRAVKQKKKKQVTRKPTAQEVAAAVRIQARIRGYKTRKEFAVLKQQAMDKQKRVAQEEQRKAAIAQANAANQAMVRAAQQRRDAVRQERKRLSCVRESMNAATVIQRAFRRWRLQPKKTDTSQSPANTSTRGVGKARAGTQRAQASQRGRQQQRKQGRTPSRTPRENAASTRRKTPQRLSPLKYSAIQRKLRRPKFPNTYTAGRGYLNQDLAALASVDPQLRAALQSRTRRVSGTSTAASTPRRYSQPVGSSSRMVGNGSRTNNSMRHYTSVSEVPLSPTSPVSKRMSAGDAAFLSSKFNTDLQVSLKRQAQSLRLKQSSRNGVRQESNVVTLPAIHSVTL</sequence>
<feature type="compositionally biased region" description="Polar residues" evidence="5">
    <location>
        <begin position="867"/>
        <end position="900"/>
    </location>
</feature>
<gene>
    <name evidence="6" type="ORF">PTSG_03687</name>
</gene>
<keyword evidence="7" id="KW-1185">Reference proteome</keyword>
<feature type="compositionally biased region" description="Basic and acidic residues" evidence="5">
    <location>
        <begin position="599"/>
        <end position="609"/>
    </location>
</feature>
<evidence type="ECO:0000313" key="6">
    <source>
        <dbReference type="EMBL" id="EGD83049.1"/>
    </source>
</evidence>
<feature type="compositionally biased region" description="Low complexity" evidence="5">
    <location>
        <begin position="771"/>
        <end position="785"/>
    </location>
</feature>
<dbReference type="Gene3D" id="1.25.40.20">
    <property type="entry name" value="Ankyrin repeat-containing domain"/>
    <property type="match status" value="4"/>
</dbReference>
<evidence type="ECO:0000256" key="1">
    <source>
        <dbReference type="ARBA" id="ARBA00022737"/>
    </source>
</evidence>
<dbReference type="PANTHER" id="PTHR24198">
    <property type="entry name" value="ANKYRIN REPEAT AND PROTEIN KINASE DOMAIN-CONTAINING PROTEIN"/>
    <property type="match status" value="1"/>
</dbReference>
<dbReference type="RefSeq" id="XP_004995413.1">
    <property type="nucleotide sequence ID" value="XM_004995356.1"/>
</dbReference>
<name>F2U6A8_SALR5</name>
<feature type="repeat" description="ANK" evidence="3">
    <location>
        <begin position="93"/>
        <end position="125"/>
    </location>
</feature>
<evidence type="ECO:0000256" key="4">
    <source>
        <dbReference type="SAM" id="Coils"/>
    </source>
</evidence>
<feature type="coiled-coil region" evidence="4">
    <location>
        <begin position="675"/>
        <end position="703"/>
    </location>
</feature>
<dbReference type="InterPro" id="IPR002110">
    <property type="entry name" value="Ankyrin_rpt"/>
</dbReference>
<feature type="repeat" description="ANK" evidence="3">
    <location>
        <begin position="431"/>
        <end position="463"/>
    </location>
</feature>
<dbReference type="InterPro" id="IPR000048">
    <property type="entry name" value="IQ_motif_EF-hand-BS"/>
</dbReference>
<dbReference type="OMA" id="YSECCEG"/>
<feature type="compositionally biased region" description="Basic residues" evidence="5">
    <location>
        <begin position="637"/>
        <end position="648"/>
    </location>
</feature>
<feature type="compositionally biased region" description="Low complexity" evidence="5">
    <location>
        <begin position="610"/>
        <end position="630"/>
    </location>
</feature>
<feature type="repeat" description="ANK" evidence="3">
    <location>
        <begin position="497"/>
        <end position="529"/>
    </location>
</feature>
<dbReference type="eggNOG" id="KOG0504">
    <property type="taxonomic scope" value="Eukaryota"/>
</dbReference>
<dbReference type="Pfam" id="PF12796">
    <property type="entry name" value="Ank_2"/>
    <property type="match status" value="4"/>
</dbReference>
<dbReference type="PANTHER" id="PTHR24198:SF165">
    <property type="entry name" value="ANKYRIN REPEAT-CONTAINING PROTEIN-RELATED"/>
    <property type="match status" value="1"/>
</dbReference>
<dbReference type="Proteomes" id="UP000007799">
    <property type="component" value="Unassembled WGS sequence"/>
</dbReference>
<evidence type="ECO:0000256" key="3">
    <source>
        <dbReference type="PROSITE-ProRule" id="PRU00023"/>
    </source>
</evidence>
<dbReference type="KEGG" id="sre:PTSG_03687"/>
<dbReference type="SUPFAM" id="SSF48403">
    <property type="entry name" value="Ankyrin repeat"/>
    <property type="match status" value="2"/>
</dbReference>
<feature type="region of interest" description="Disordered" evidence="5">
    <location>
        <begin position="747"/>
        <end position="826"/>
    </location>
</feature>
<dbReference type="PRINTS" id="PR01415">
    <property type="entry name" value="ANKYRIN"/>
</dbReference>
<feature type="repeat" description="ANK" evidence="3">
    <location>
        <begin position="464"/>
        <end position="496"/>
    </location>
</feature>
<dbReference type="Pfam" id="PF13637">
    <property type="entry name" value="Ank_4"/>
    <property type="match status" value="1"/>
</dbReference>
<proteinExistence type="predicted"/>
<feature type="region of interest" description="Disordered" evidence="5">
    <location>
        <begin position="577"/>
        <end position="654"/>
    </location>
</feature>
<feature type="repeat" description="ANK" evidence="3">
    <location>
        <begin position="264"/>
        <end position="296"/>
    </location>
</feature>
<evidence type="ECO:0000256" key="2">
    <source>
        <dbReference type="ARBA" id="ARBA00023043"/>
    </source>
</evidence>
<feature type="repeat" description="ANK" evidence="3">
    <location>
        <begin position="231"/>
        <end position="263"/>
    </location>
</feature>
<reference evidence="6" key="1">
    <citation type="submission" date="2009-08" db="EMBL/GenBank/DDBJ databases">
        <title>Annotation of Salpingoeca rosetta.</title>
        <authorList>
            <consortium name="The Broad Institute Genome Sequencing Platform"/>
            <person name="Russ C."/>
            <person name="Cuomo C."/>
            <person name="Burger G."/>
            <person name="Gray M.W."/>
            <person name="Holland P.W.H."/>
            <person name="King N."/>
            <person name="Lang F.B.F."/>
            <person name="Roger A.J."/>
            <person name="Ruiz-Trillo I."/>
            <person name="Young S.K."/>
            <person name="Zeng Q."/>
            <person name="Gargeya S."/>
            <person name="Alvarado L."/>
            <person name="Berlin A."/>
            <person name="Chapman S.B."/>
            <person name="Chen Z."/>
            <person name="Freedman E."/>
            <person name="Gellesch M."/>
            <person name="Goldberg J."/>
            <person name="Griggs A."/>
            <person name="Gujja S."/>
            <person name="Heilman E."/>
            <person name="Heiman D."/>
            <person name="Howarth C."/>
            <person name="Mehta T."/>
            <person name="Neiman D."/>
            <person name="Pearson M."/>
            <person name="Roberts A."/>
            <person name="Saif S."/>
            <person name="Shea T."/>
            <person name="Shenoy N."/>
            <person name="Sisk P."/>
            <person name="Stolte C."/>
            <person name="Sykes S."/>
            <person name="White J."/>
            <person name="Yandava C."/>
            <person name="Haas B."/>
            <person name="Nusbaum C."/>
            <person name="Birren B."/>
        </authorList>
    </citation>
    <scope>NUCLEOTIDE SEQUENCE [LARGE SCALE GENOMIC DNA]</scope>
    <source>
        <strain evidence="6">ATCC 50818</strain>
    </source>
</reference>